<dbReference type="AlphaFoldDB" id="A0A7M2RK45"/>
<name>A0A7M2RK45_9FIRM</name>
<dbReference type="PANTHER" id="PTHR11091">
    <property type="entry name" value="OXIDOREDUCTASE-RELATED"/>
    <property type="match status" value="1"/>
</dbReference>
<dbReference type="Gene3D" id="3.30.1370.60">
    <property type="entry name" value="Hypothetical oxidoreductase yiak, domain 2"/>
    <property type="match status" value="1"/>
</dbReference>
<dbReference type="NCBIfam" id="TIGR03175">
    <property type="entry name" value="AllD"/>
    <property type="match status" value="1"/>
</dbReference>
<dbReference type="EMBL" id="CP063304">
    <property type="protein sequence ID" value="QOV19722.1"/>
    <property type="molecule type" value="Genomic_DNA"/>
</dbReference>
<sequence>MKLSRAELKSLMKNKLMRAGLKEEHAEITAEILTWSDERGYHSHGAVRVEYYSERISKGGITIEPNFQFKETGPCSAIFEGDNGSGYVAAKLAMDKAIEMAKKNGIAVVGIRNISHSGSIGYYTEMAAKKNLAAISFCQSDPMAVPVGGSEPYYGTNPISFAAPTADGRTVVFDMATTVQAWGKILDKRSRGESIPNTWAVDAKGNPVTDPNLVNALLPMAGAKGYGLMMMVDVFSGILLGVPFGKHVSSMYHDCSKGRELGQMHIVIDPARFVGIEEFKKNMSQCCDELNSITPADGYDKVYYPGERAELRKEKAYASGGIEIVDEIYEYLKSDDIHFNRYDHKNRFAD</sequence>
<dbReference type="InterPro" id="IPR003767">
    <property type="entry name" value="Malate/L-lactate_DH-like"/>
</dbReference>
<dbReference type="Gene3D" id="1.10.1530.10">
    <property type="match status" value="1"/>
</dbReference>
<keyword evidence="4" id="KW-1185">Reference proteome</keyword>
<dbReference type="GO" id="GO:0009040">
    <property type="term" value="F:ureidoglycolate dehydrogenase activity"/>
    <property type="evidence" value="ECO:0007669"/>
    <property type="project" value="UniProtKB-EC"/>
</dbReference>
<dbReference type="PANTHER" id="PTHR11091:SF0">
    <property type="entry name" value="MALATE DEHYDROGENASE"/>
    <property type="match status" value="1"/>
</dbReference>
<dbReference type="EC" id="1.1.1.154" evidence="3"/>
<protein>
    <submittedName>
        <fullName evidence="3">Ureidoglycolate dehydrogenase</fullName>
        <ecNumber evidence="3">1.1.1.154</ecNumber>
    </submittedName>
</protein>
<organism evidence="3 4">
    <name type="scientific">Blautia liquoris</name>
    <dbReference type="NCBI Taxonomy" id="2779518"/>
    <lineage>
        <taxon>Bacteria</taxon>
        <taxon>Bacillati</taxon>
        <taxon>Bacillota</taxon>
        <taxon>Clostridia</taxon>
        <taxon>Lachnospirales</taxon>
        <taxon>Lachnospiraceae</taxon>
        <taxon>Blautia</taxon>
    </lineage>
</organism>
<dbReference type="Proteomes" id="UP000593601">
    <property type="component" value="Chromosome"/>
</dbReference>
<dbReference type="InterPro" id="IPR043143">
    <property type="entry name" value="Mal/L-sulf/L-lact_DH-like_NADP"/>
</dbReference>
<keyword evidence="2 3" id="KW-0560">Oxidoreductase</keyword>
<dbReference type="NCBIfam" id="NF011599">
    <property type="entry name" value="PRK15025.1"/>
    <property type="match status" value="1"/>
</dbReference>
<dbReference type="SUPFAM" id="SSF89733">
    <property type="entry name" value="L-sulfolactate dehydrogenase-like"/>
    <property type="match status" value="1"/>
</dbReference>
<proteinExistence type="inferred from homology"/>
<evidence type="ECO:0000256" key="2">
    <source>
        <dbReference type="ARBA" id="ARBA00023002"/>
    </source>
</evidence>
<evidence type="ECO:0000313" key="4">
    <source>
        <dbReference type="Proteomes" id="UP000593601"/>
    </source>
</evidence>
<evidence type="ECO:0000313" key="3">
    <source>
        <dbReference type="EMBL" id="QOV19722.1"/>
    </source>
</evidence>
<dbReference type="InterPro" id="IPR043144">
    <property type="entry name" value="Mal/L-sulf/L-lact_DH-like_ah"/>
</dbReference>
<dbReference type="Pfam" id="PF02615">
    <property type="entry name" value="Ldh_2"/>
    <property type="match status" value="1"/>
</dbReference>
<accession>A0A7M2RK45</accession>
<dbReference type="InterPro" id="IPR017590">
    <property type="entry name" value="Ureidoglycolate_dehydrogenase"/>
</dbReference>
<dbReference type="KEGG" id="bliq:INP51_01735"/>
<gene>
    <name evidence="3" type="primary">allD</name>
    <name evidence="3" type="ORF">INP51_01735</name>
</gene>
<reference evidence="3 4" key="1">
    <citation type="submission" date="2020-10" db="EMBL/GenBank/DDBJ databases">
        <title>Blautia liquoris sp.nov., isolated from the mud in a fermentation cellar used for the production of Chinese strong-flavoured liquor.</title>
        <authorList>
            <person name="Lu L."/>
        </authorList>
    </citation>
    <scope>NUCLEOTIDE SEQUENCE [LARGE SCALE GENOMIC DNA]</scope>
    <source>
        <strain evidence="3 4">LZLJ-3</strain>
    </source>
</reference>
<dbReference type="InterPro" id="IPR036111">
    <property type="entry name" value="Mal/L-sulfo/L-lacto_DH-like_sf"/>
</dbReference>
<dbReference type="RefSeq" id="WP_193736042.1">
    <property type="nucleotide sequence ID" value="NZ_CP063304.1"/>
</dbReference>
<comment type="similarity">
    <text evidence="1">Belongs to the LDH2/MDH2 oxidoreductase family.</text>
</comment>
<evidence type="ECO:0000256" key="1">
    <source>
        <dbReference type="ARBA" id="ARBA00006056"/>
    </source>
</evidence>